<dbReference type="Proteomes" id="UP000046395">
    <property type="component" value="Unassembled WGS sequence"/>
</dbReference>
<evidence type="ECO:0000313" key="2">
    <source>
        <dbReference type="Proteomes" id="UP000046395"/>
    </source>
</evidence>
<dbReference type="WBParaSite" id="TMUE_1000005758.1">
    <property type="protein sequence ID" value="TMUE_1000005758.1"/>
    <property type="gene ID" value="WBGene00290476"/>
</dbReference>
<evidence type="ECO:0000256" key="1">
    <source>
        <dbReference type="SAM" id="MobiDB-lite"/>
    </source>
</evidence>
<name>A0A5S6QEV8_TRIMR</name>
<sequence>MYVPSRELGQQIQPICDGQEKKSPLLLWRRVYYCILACAGALHFGIGKKSFPGSFRGALFASWVQTSTKGAVALRQQVGKGYTGRTQIDDPRKVDLPFGNYPTPSPPVASKEARMVNRSARIPRQLPPVGLAASYD</sequence>
<evidence type="ECO:0000313" key="3">
    <source>
        <dbReference type="WBParaSite" id="TMUE_1000005758.1"/>
    </source>
</evidence>
<feature type="region of interest" description="Disordered" evidence="1">
    <location>
        <begin position="93"/>
        <end position="113"/>
    </location>
</feature>
<reference evidence="3" key="1">
    <citation type="submission" date="2019-12" db="UniProtKB">
        <authorList>
            <consortium name="WormBaseParasite"/>
        </authorList>
    </citation>
    <scope>IDENTIFICATION</scope>
</reference>
<protein>
    <submittedName>
        <fullName evidence="3">Uncharacterized protein</fullName>
    </submittedName>
</protein>
<keyword evidence="2" id="KW-1185">Reference proteome</keyword>
<organism evidence="2 3">
    <name type="scientific">Trichuris muris</name>
    <name type="common">Mouse whipworm</name>
    <dbReference type="NCBI Taxonomy" id="70415"/>
    <lineage>
        <taxon>Eukaryota</taxon>
        <taxon>Metazoa</taxon>
        <taxon>Ecdysozoa</taxon>
        <taxon>Nematoda</taxon>
        <taxon>Enoplea</taxon>
        <taxon>Dorylaimia</taxon>
        <taxon>Trichinellida</taxon>
        <taxon>Trichuridae</taxon>
        <taxon>Trichuris</taxon>
    </lineage>
</organism>
<dbReference type="AlphaFoldDB" id="A0A5S6QEV8"/>
<accession>A0A5S6QEV8</accession>
<proteinExistence type="predicted"/>